<dbReference type="EMBL" id="CP029254">
    <property type="protein sequence ID" value="AWK12784.1"/>
    <property type="molecule type" value="Genomic_DNA"/>
</dbReference>
<dbReference type="InterPro" id="IPR003615">
    <property type="entry name" value="HNH_nuc"/>
</dbReference>
<evidence type="ECO:0000313" key="4">
    <source>
        <dbReference type="Proteomes" id="UP000245051"/>
    </source>
</evidence>
<proteinExistence type="predicted"/>
<dbReference type="Pfam" id="PF01844">
    <property type="entry name" value="HNH"/>
    <property type="match status" value="1"/>
</dbReference>
<keyword evidence="4" id="KW-1185">Reference proteome</keyword>
<evidence type="ECO:0000256" key="1">
    <source>
        <dbReference type="SAM" id="MobiDB-lite"/>
    </source>
</evidence>
<organism evidence="3 4">
    <name type="scientific">Streptomyces spongiicola</name>
    <dbReference type="NCBI Taxonomy" id="1690221"/>
    <lineage>
        <taxon>Bacteria</taxon>
        <taxon>Bacillati</taxon>
        <taxon>Actinomycetota</taxon>
        <taxon>Actinomycetes</taxon>
        <taxon>Kitasatosporales</taxon>
        <taxon>Streptomycetaceae</taxon>
        <taxon>Streptomyces</taxon>
    </lineage>
</organism>
<protein>
    <submittedName>
        <fullName evidence="3">HNH endonuclease</fullName>
    </submittedName>
</protein>
<gene>
    <name evidence="3" type="ORF">DDQ41_07900</name>
</gene>
<keyword evidence="3" id="KW-0540">Nuclease</keyword>
<keyword evidence="3" id="KW-0255">Endonuclease</keyword>
<name>A0ABN5KW53_9ACTN</name>
<dbReference type="Proteomes" id="UP000245051">
    <property type="component" value="Chromosome"/>
</dbReference>
<reference evidence="3 4" key="1">
    <citation type="submission" date="2018-05" db="EMBL/GenBank/DDBJ databases">
        <title>Complete genome sequence of the Type Strain of Streptomyces spongiicola HNM0071, the producer of staurosporine.</title>
        <authorList>
            <person name="Zhou S."/>
            <person name="Huang X."/>
        </authorList>
    </citation>
    <scope>NUCLEOTIDE SEQUENCE [LARGE SCALE GENOMIC DNA]</scope>
    <source>
        <strain evidence="3 4">HNM0071</strain>
    </source>
</reference>
<evidence type="ECO:0000313" key="3">
    <source>
        <dbReference type="EMBL" id="AWK12784.1"/>
    </source>
</evidence>
<keyword evidence="3" id="KW-0378">Hydrolase</keyword>
<dbReference type="InterPro" id="IPR002711">
    <property type="entry name" value="HNH"/>
</dbReference>
<feature type="region of interest" description="Disordered" evidence="1">
    <location>
        <begin position="1"/>
        <end position="51"/>
    </location>
</feature>
<sequence length="205" mass="22527">MAQQPRRESAVPLPQLPLDHGHLSRTGQGSDQAGAVVSVTSRRRGRRPTASELAAAVAASHSLAAVLKRLGRPDNGGQRVRLKQWIAEARLDTGHFLGQAHQRGMPGTTPPLRAEDVLVKHDGKRRRKAEQLRRALAEIGRVTKCAECGTGPEWHGRAMTLEVDHVSGDWSDDRAQNLRLLCPNCHAATSTWCRGQQYPAQGRRR</sequence>
<feature type="domain" description="HNH" evidence="2">
    <location>
        <begin position="145"/>
        <end position="188"/>
    </location>
</feature>
<dbReference type="CDD" id="cd00085">
    <property type="entry name" value="HNHc"/>
    <property type="match status" value="1"/>
</dbReference>
<accession>A0ABN5KW53</accession>
<dbReference type="GO" id="GO:0004519">
    <property type="term" value="F:endonuclease activity"/>
    <property type="evidence" value="ECO:0007669"/>
    <property type="project" value="UniProtKB-KW"/>
</dbReference>
<evidence type="ECO:0000259" key="2">
    <source>
        <dbReference type="Pfam" id="PF01844"/>
    </source>
</evidence>